<dbReference type="InterPro" id="IPR002878">
    <property type="entry name" value="ChsH2_C"/>
</dbReference>
<proteinExistence type="predicted"/>
<dbReference type="EMBL" id="BMZD01000008">
    <property type="protein sequence ID" value="GHA05092.1"/>
    <property type="molecule type" value="Genomic_DNA"/>
</dbReference>
<dbReference type="RefSeq" id="WP_189542561.1">
    <property type="nucleotide sequence ID" value="NZ_BMZD01000008.1"/>
</dbReference>
<evidence type="ECO:0000313" key="4">
    <source>
        <dbReference type="Proteomes" id="UP000634139"/>
    </source>
</evidence>
<evidence type="ECO:0000259" key="1">
    <source>
        <dbReference type="Pfam" id="PF01796"/>
    </source>
</evidence>
<accession>A0A918RPK8</accession>
<dbReference type="InterPro" id="IPR012340">
    <property type="entry name" value="NA-bd_OB-fold"/>
</dbReference>
<dbReference type="Gene3D" id="6.10.30.10">
    <property type="match status" value="1"/>
</dbReference>
<reference evidence="3" key="1">
    <citation type="journal article" date="2014" name="Int. J. Syst. Evol. Microbiol.">
        <title>Complete genome sequence of Corynebacterium casei LMG S-19264T (=DSM 44701T), isolated from a smear-ripened cheese.</title>
        <authorList>
            <consortium name="US DOE Joint Genome Institute (JGI-PGF)"/>
            <person name="Walter F."/>
            <person name="Albersmeier A."/>
            <person name="Kalinowski J."/>
            <person name="Ruckert C."/>
        </authorList>
    </citation>
    <scope>NUCLEOTIDE SEQUENCE</scope>
    <source>
        <strain evidence="3">KCTC 32422</strain>
    </source>
</reference>
<keyword evidence="4" id="KW-1185">Reference proteome</keyword>
<evidence type="ECO:0008006" key="5">
    <source>
        <dbReference type="Google" id="ProtNLM"/>
    </source>
</evidence>
<name>A0A918RPK8_9SPHN</name>
<evidence type="ECO:0000313" key="3">
    <source>
        <dbReference type="EMBL" id="GHA05092.1"/>
    </source>
</evidence>
<dbReference type="SUPFAM" id="SSF50249">
    <property type="entry name" value="Nucleic acid-binding proteins"/>
    <property type="match status" value="1"/>
</dbReference>
<dbReference type="Pfam" id="PF12172">
    <property type="entry name" value="zf-ChsH2"/>
    <property type="match status" value="1"/>
</dbReference>
<dbReference type="PANTHER" id="PTHR34075:SF5">
    <property type="entry name" value="BLR3430 PROTEIN"/>
    <property type="match status" value="1"/>
</dbReference>
<sequence length="134" mass="14238">MRPLPELTPENTAFWTGGERGELMIACCDDCNAAIHPPQIVCPACLSRNVAARAMAGTGTVYTCTVNHQPWMPDMAVPFALAVVDVDGAPGVRVTAPVLTDDPESVGIGQRMQIRFEAAGDVWLPHWQPLGAGA</sequence>
<evidence type="ECO:0000259" key="2">
    <source>
        <dbReference type="Pfam" id="PF12172"/>
    </source>
</evidence>
<dbReference type="PANTHER" id="PTHR34075">
    <property type="entry name" value="BLR3430 PROTEIN"/>
    <property type="match status" value="1"/>
</dbReference>
<dbReference type="InterPro" id="IPR052513">
    <property type="entry name" value="Thioester_dehydratase-like"/>
</dbReference>
<comment type="caution">
    <text evidence="3">The sequence shown here is derived from an EMBL/GenBank/DDBJ whole genome shotgun (WGS) entry which is preliminary data.</text>
</comment>
<protein>
    <recommendedName>
        <fullName evidence="5">DNA-binding protein</fullName>
    </recommendedName>
</protein>
<dbReference type="Proteomes" id="UP000634139">
    <property type="component" value="Unassembled WGS sequence"/>
</dbReference>
<gene>
    <name evidence="3" type="ORF">GCM10011617_27670</name>
</gene>
<feature type="domain" description="ChsH2 rubredoxin-like zinc ribbon" evidence="2">
    <location>
        <begin position="15"/>
        <end position="50"/>
    </location>
</feature>
<dbReference type="AlphaFoldDB" id="A0A918RPK8"/>
<organism evidence="3 4">
    <name type="scientific">Novosphingobium arvoryzae</name>
    <dbReference type="NCBI Taxonomy" id="1256514"/>
    <lineage>
        <taxon>Bacteria</taxon>
        <taxon>Pseudomonadati</taxon>
        <taxon>Pseudomonadota</taxon>
        <taxon>Alphaproteobacteria</taxon>
        <taxon>Sphingomonadales</taxon>
        <taxon>Sphingomonadaceae</taxon>
        <taxon>Novosphingobium</taxon>
    </lineage>
</organism>
<dbReference type="Pfam" id="PF01796">
    <property type="entry name" value="OB_ChsH2_C"/>
    <property type="match status" value="1"/>
</dbReference>
<dbReference type="InterPro" id="IPR022002">
    <property type="entry name" value="ChsH2_Znr"/>
</dbReference>
<reference evidence="3" key="2">
    <citation type="submission" date="2020-09" db="EMBL/GenBank/DDBJ databases">
        <authorList>
            <person name="Sun Q."/>
            <person name="Kim S."/>
        </authorList>
    </citation>
    <scope>NUCLEOTIDE SEQUENCE</scope>
    <source>
        <strain evidence="3">KCTC 32422</strain>
    </source>
</reference>
<feature type="domain" description="ChsH2 C-terminal OB-fold" evidence="1">
    <location>
        <begin position="53"/>
        <end position="117"/>
    </location>
</feature>